<dbReference type="GO" id="GO:0016491">
    <property type="term" value="F:oxidoreductase activity"/>
    <property type="evidence" value="ECO:0007669"/>
    <property type="project" value="UniProtKB-KW"/>
</dbReference>
<proteinExistence type="inferred from homology"/>
<gene>
    <name evidence="3" type="ORF">Plil01_000186200</name>
</gene>
<sequence length="397" mass="42856">MPHKCPPCVRRSLSSSRTTITRTKTVFLAHQVNPGSGRSKQAPETSIAVVVRTSQSHAAAGGHSVLFDSSTMGRKASWDVSRIPSLAGKVVIVTGANSGIGFATALELARKKARVVLACRNAGRAQSAVDAIKAELEPETADVEFLLLDLSDLNSVRDFADAFRARFDRLDILVNNGGVMVPSPTHTPDGLEMQFAVNHLGHFYLTCLLFDLLKRGDEPSRVVSVSSLSHSWVKLDLSTLARSKPNKKAYTKEYGTSKLANLLFTYELSRRIAAAGLSDQVIAVAAHPGITTSDIAPKMFATYLPSWMLGFMNKLLNLVHIMQATERGALPTLFAATDASVESGDYFGPNGFLGIRGKEPAKVESSTASHSEEDAAALWTLSEDLVHCKFNVSRSKK</sequence>
<evidence type="ECO:0000313" key="4">
    <source>
        <dbReference type="Proteomes" id="UP001165083"/>
    </source>
</evidence>
<keyword evidence="4" id="KW-1185">Reference proteome</keyword>
<dbReference type="InterPro" id="IPR002347">
    <property type="entry name" value="SDR_fam"/>
</dbReference>
<evidence type="ECO:0000256" key="2">
    <source>
        <dbReference type="RuleBase" id="RU000363"/>
    </source>
</evidence>
<evidence type="ECO:0000313" key="3">
    <source>
        <dbReference type="EMBL" id="GMF11124.1"/>
    </source>
</evidence>
<dbReference type="InterPro" id="IPR036291">
    <property type="entry name" value="NAD(P)-bd_dom_sf"/>
</dbReference>
<dbReference type="Proteomes" id="UP001165083">
    <property type="component" value="Unassembled WGS sequence"/>
</dbReference>
<dbReference type="OrthoDB" id="47007at2759"/>
<dbReference type="PANTHER" id="PTHR43157">
    <property type="entry name" value="PHOSPHATIDYLINOSITOL-GLYCAN BIOSYNTHESIS CLASS F PROTEIN-RELATED"/>
    <property type="match status" value="1"/>
</dbReference>
<dbReference type="PANTHER" id="PTHR43157:SF31">
    <property type="entry name" value="PHOSPHATIDYLINOSITOL-GLYCAN BIOSYNTHESIS CLASS F PROTEIN"/>
    <property type="match status" value="1"/>
</dbReference>
<comment type="similarity">
    <text evidence="2">Belongs to the short-chain dehydrogenases/reductases (SDR) family.</text>
</comment>
<dbReference type="PRINTS" id="PR00080">
    <property type="entry name" value="SDRFAMILY"/>
</dbReference>
<organism evidence="3 4">
    <name type="scientific">Phytophthora lilii</name>
    <dbReference type="NCBI Taxonomy" id="2077276"/>
    <lineage>
        <taxon>Eukaryota</taxon>
        <taxon>Sar</taxon>
        <taxon>Stramenopiles</taxon>
        <taxon>Oomycota</taxon>
        <taxon>Peronosporomycetes</taxon>
        <taxon>Peronosporales</taxon>
        <taxon>Peronosporaceae</taxon>
        <taxon>Phytophthora</taxon>
    </lineage>
</organism>
<dbReference type="PRINTS" id="PR00081">
    <property type="entry name" value="GDHRDH"/>
</dbReference>
<dbReference type="Gene3D" id="3.40.50.720">
    <property type="entry name" value="NAD(P)-binding Rossmann-like Domain"/>
    <property type="match status" value="1"/>
</dbReference>
<dbReference type="EMBL" id="BSXW01000065">
    <property type="protein sequence ID" value="GMF11124.1"/>
    <property type="molecule type" value="Genomic_DNA"/>
</dbReference>
<dbReference type="NCBIfam" id="NF004846">
    <property type="entry name" value="PRK06197.1"/>
    <property type="match status" value="1"/>
</dbReference>
<evidence type="ECO:0000256" key="1">
    <source>
        <dbReference type="ARBA" id="ARBA00023002"/>
    </source>
</evidence>
<protein>
    <submittedName>
        <fullName evidence="3">Unnamed protein product</fullName>
    </submittedName>
</protein>
<dbReference type="SUPFAM" id="SSF51735">
    <property type="entry name" value="NAD(P)-binding Rossmann-fold domains"/>
    <property type="match status" value="1"/>
</dbReference>
<dbReference type="AlphaFoldDB" id="A0A9W6TE48"/>
<comment type="caution">
    <text evidence="3">The sequence shown here is derived from an EMBL/GenBank/DDBJ whole genome shotgun (WGS) entry which is preliminary data.</text>
</comment>
<name>A0A9W6TE48_9STRA</name>
<keyword evidence="1" id="KW-0560">Oxidoreductase</keyword>
<accession>A0A9W6TE48</accession>
<reference evidence="3" key="1">
    <citation type="submission" date="2023-04" db="EMBL/GenBank/DDBJ databases">
        <title>Phytophthora lilii NBRC 32176.</title>
        <authorList>
            <person name="Ichikawa N."/>
            <person name="Sato H."/>
            <person name="Tonouchi N."/>
        </authorList>
    </citation>
    <scope>NUCLEOTIDE SEQUENCE</scope>
    <source>
        <strain evidence="3">NBRC 32176</strain>
    </source>
</reference>
<dbReference type="Pfam" id="PF00106">
    <property type="entry name" value="adh_short"/>
    <property type="match status" value="1"/>
</dbReference>